<keyword evidence="3" id="KW-0804">Transcription</keyword>
<protein>
    <submittedName>
        <fullName evidence="6">TetR/AcrR family transcriptional regulator</fullName>
    </submittedName>
</protein>
<dbReference type="InterPro" id="IPR050109">
    <property type="entry name" value="HTH-type_TetR-like_transc_reg"/>
</dbReference>
<feature type="domain" description="HTH tetR-type" evidence="5">
    <location>
        <begin position="20"/>
        <end position="79"/>
    </location>
</feature>
<keyword evidence="2 4" id="KW-0238">DNA-binding</keyword>
<comment type="caution">
    <text evidence="6">The sequence shown here is derived from an EMBL/GenBank/DDBJ whole genome shotgun (WGS) entry which is preliminary data.</text>
</comment>
<evidence type="ECO:0000256" key="3">
    <source>
        <dbReference type="ARBA" id="ARBA00023163"/>
    </source>
</evidence>
<dbReference type="PANTHER" id="PTHR30055">
    <property type="entry name" value="HTH-TYPE TRANSCRIPTIONAL REGULATOR RUTR"/>
    <property type="match status" value="1"/>
</dbReference>
<dbReference type="RefSeq" id="WP_345580437.1">
    <property type="nucleotide sequence ID" value="NZ_BAABDQ010000076.1"/>
</dbReference>
<proteinExistence type="predicted"/>
<name>A0ABP7A4U1_9ACTN</name>
<evidence type="ECO:0000259" key="5">
    <source>
        <dbReference type="PROSITE" id="PS50977"/>
    </source>
</evidence>
<dbReference type="EMBL" id="BAABDQ010000076">
    <property type="protein sequence ID" value="GAA3624911.1"/>
    <property type="molecule type" value="Genomic_DNA"/>
</dbReference>
<dbReference type="PRINTS" id="PR00455">
    <property type="entry name" value="HTHTETR"/>
</dbReference>
<dbReference type="InterPro" id="IPR001647">
    <property type="entry name" value="HTH_TetR"/>
</dbReference>
<dbReference type="InterPro" id="IPR049445">
    <property type="entry name" value="TetR_SbtR-like_C"/>
</dbReference>
<dbReference type="Gene3D" id="1.10.357.10">
    <property type="entry name" value="Tetracycline Repressor, domain 2"/>
    <property type="match status" value="1"/>
</dbReference>
<keyword evidence="1" id="KW-0805">Transcription regulation</keyword>
<reference evidence="7" key="1">
    <citation type="journal article" date="2019" name="Int. J. Syst. Evol. Microbiol.">
        <title>The Global Catalogue of Microorganisms (GCM) 10K type strain sequencing project: providing services to taxonomists for standard genome sequencing and annotation.</title>
        <authorList>
            <consortium name="The Broad Institute Genomics Platform"/>
            <consortium name="The Broad Institute Genome Sequencing Center for Infectious Disease"/>
            <person name="Wu L."/>
            <person name="Ma J."/>
        </authorList>
    </citation>
    <scope>NUCLEOTIDE SEQUENCE [LARGE SCALE GENOMIC DNA]</scope>
    <source>
        <strain evidence="7">JCM 17326</strain>
    </source>
</reference>
<dbReference type="PROSITE" id="PS50977">
    <property type="entry name" value="HTH_TETR_2"/>
    <property type="match status" value="1"/>
</dbReference>
<dbReference type="SUPFAM" id="SSF46689">
    <property type="entry name" value="Homeodomain-like"/>
    <property type="match status" value="1"/>
</dbReference>
<organism evidence="6 7">
    <name type="scientific">Nonomuraea rosea</name>
    <dbReference type="NCBI Taxonomy" id="638574"/>
    <lineage>
        <taxon>Bacteria</taxon>
        <taxon>Bacillati</taxon>
        <taxon>Actinomycetota</taxon>
        <taxon>Actinomycetes</taxon>
        <taxon>Streptosporangiales</taxon>
        <taxon>Streptosporangiaceae</taxon>
        <taxon>Nonomuraea</taxon>
    </lineage>
</organism>
<dbReference type="InterPro" id="IPR009057">
    <property type="entry name" value="Homeodomain-like_sf"/>
</dbReference>
<accession>A0ABP7A4U1</accession>
<evidence type="ECO:0000256" key="1">
    <source>
        <dbReference type="ARBA" id="ARBA00023015"/>
    </source>
</evidence>
<dbReference type="Pfam" id="PF00440">
    <property type="entry name" value="TetR_N"/>
    <property type="match status" value="1"/>
</dbReference>
<evidence type="ECO:0000313" key="7">
    <source>
        <dbReference type="Proteomes" id="UP001500630"/>
    </source>
</evidence>
<feature type="DNA-binding region" description="H-T-H motif" evidence="4">
    <location>
        <begin position="42"/>
        <end position="61"/>
    </location>
</feature>
<evidence type="ECO:0000256" key="2">
    <source>
        <dbReference type="ARBA" id="ARBA00023125"/>
    </source>
</evidence>
<dbReference type="PANTHER" id="PTHR30055:SF234">
    <property type="entry name" value="HTH-TYPE TRANSCRIPTIONAL REGULATOR BETI"/>
    <property type="match status" value="1"/>
</dbReference>
<dbReference type="Pfam" id="PF21597">
    <property type="entry name" value="TetR_C_43"/>
    <property type="match status" value="1"/>
</dbReference>
<dbReference type="InterPro" id="IPR036271">
    <property type="entry name" value="Tet_transcr_reg_TetR-rel_C_sf"/>
</dbReference>
<gene>
    <name evidence="6" type="ORF">GCM10022419_133100</name>
</gene>
<keyword evidence="7" id="KW-1185">Reference proteome</keyword>
<evidence type="ECO:0000256" key="4">
    <source>
        <dbReference type="PROSITE-ProRule" id="PRU00335"/>
    </source>
</evidence>
<sequence>MIEELICVPAEDRPLRADARRNRDRILEAARHAFAVEGLSVPLDEIARRAQVGSGTLYRHFPTKEALFEVVIQERLRHLIEQARLAGTALDRTGALFATIDAIVADAQAKAELIDALTGAGIDIHSTIAAMTAELRQQIAGLLARAQEHGAVRRDVGPAELMALLGGVILALRRPADQRVNPTLALAVLRDGLRPNQAGAPEAS</sequence>
<dbReference type="SUPFAM" id="SSF48498">
    <property type="entry name" value="Tetracyclin repressor-like, C-terminal domain"/>
    <property type="match status" value="1"/>
</dbReference>
<dbReference type="Proteomes" id="UP001500630">
    <property type="component" value="Unassembled WGS sequence"/>
</dbReference>
<evidence type="ECO:0000313" key="6">
    <source>
        <dbReference type="EMBL" id="GAA3624911.1"/>
    </source>
</evidence>